<dbReference type="Proteomes" id="UP000298460">
    <property type="component" value="Unassembled WGS sequence"/>
</dbReference>
<comment type="caution">
    <text evidence="2">The sequence shown here is derived from an EMBL/GenBank/DDBJ whole genome shotgun (WGS) entry which is preliminary data.</text>
</comment>
<dbReference type="RefSeq" id="WP_135547534.1">
    <property type="nucleotide sequence ID" value="NZ_SPQQ01000004.1"/>
</dbReference>
<feature type="transmembrane region" description="Helical" evidence="1">
    <location>
        <begin position="66"/>
        <end position="87"/>
    </location>
</feature>
<evidence type="ECO:0000256" key="1">
    <source>
        <dbReference type="SAM" id="Phobius"/>
    </source>
</evidence>
<reference evidence="2 3" key="1">
    <citation type="submission" date="2019-03" db="EMBL/GenBank/DDBJ databases">
        <title>Draft Genome Sequence of Desulfosporosinus fructosivorans Strain 63.6F, Isolated from Marine Sediment in the Baltic Sea.</title>
        <authorList>
            <person name="Hausmann B."/>
            <person name="Vandieken V."/>
            <person name="Pjevac P."/>
            <person name="Schreck K."/>
            <person name="Herbold C.W."/>
            <person name="Loy A."/>
        </authorList>
    </citation>
    <scope>NUCLEOTIDE SEQUENCE [LARGE SCALE GENOMIC DNA]</scope>
    <source>
        <strain evidence="2 3">63.6F</strain>
    </source>
</reference>
<feature type="transmembrane region" description="Helical" evidence="1">
    <location>
        <begin position="28"/>
        <end position="46"/>
    </location>
</feature>
<dbReference type="EMBL" id="SPQQ01000004">
    <property type="protein sequence ID" value="TGE37735.1"/>
    <property type="molecule type" value="Genomic_DNA"/>
</dbReference>
<evidence type="ECO:0000313" key="3">
    <source>
        <dbReference type="Proteomes" id="UP000298460"/>
    </source>
</evidence>
<protein>
    <submittedName>
        <fullName evidence="2">Uncharacterized protein</fullName>
    </submittedName>
</protein>
<name>A0A4Z0R5W3_9FIRM</name>
<keyword evidence="1" id="KW-1133">Transmembrane helix</keyword>
<keyword evidence="1" id="KW-0812">Transmembrane</keyword>
<sequence>MALSDVKETIKQHEIDKKLAKRQLRIEYAKGAVIVFVFLVGLALVSNLNNIYFAVNYGFGSKERPWYSNFVLLFSILAYLALFVSVYKKLGFKVTDKIDDLNTILDSLD</sequence>
<keyword evidence="1" id="KW-0472">Membrane</keyword>
<accession>A0A4Z0R5W3</accession>
<evidence type="ECO:0000313" key="2">
    <source>
        <dbReference type="EMBL" id="TGE37735.1"/>
    </source>
</evidence>
<organism evidence="2 3">
    <name type="scientific">Desulfosporosinus fructosivorans</name>
    <dbReference type="NCBI Taxonomy" id="2018669"/>
    <lineage>
        <taxon>Bacteria</taxon>
        <taxon>Bacillati</taxon>
        <taxon>Bacillota</taxon>
        <taxon>Clostridia</taxon>
        <taxon>Eubacteriales</taxon>
        <taxon>Desulfitobacteriaceae</taxon>
        <taxon>Desulfosporosinus</taxon>
    </lineage>
</organism>
<gene>
    <name evidence="2" type="ORF">E4K67_13545</name>
</gene>
<keyword evidence="3" id="KW-1185">Reference proteome</keyword>
<dbReference type="OrthoDB" id="1799153at2"/>
<dbReference type="AlphaFoldDB" id="A0A4Z0R5W3"/>
<proteinExistence type="predicted"/>